<evidence type="ECO:0000313" key="1">
    <source>
        <dbReference type="EMBL" id="RGV66499.1"/>
    </source>
</evidence>
<proteinExistence type="predicted"/>
<accession>A0A395XDV6</accession>
<protein>
    <submittedName>
        <fullName evidence="1">Uncharacterized protein</fullName>
    </submittedName>
</protein>
<evidence type="ECO:0000313" key="4">
    <source>
        <dbReference type="Proteomes" id="UP000283928"/>
    </source>
</evidence>
<organism evidence="1 3">
    <name type="scientific">Blautia obeum</name>
    <dbReference type="NCBI Taxonomy" id="40520"/>
    <lineage>
        <taxon>Bacteria</taxon>
        <taxon>Bacillati</taxon>
        <taxon>Bacillota</taxon>
        <taxon>Clostridia</taxon>
        <taxon>Lachnospirales</taxon>
        <taxon>Lachnospiraceae</taxon>
        <taxon>Blautia</taxon>
    </lineage>
</organism>
<comment type="caution">
    <text evidence="1">The sequence shown here is derived from an EMBL/GenBank/DDBJ whole genome shotgun (WGS) entry which is preliminary data.</text>
</comment>
<dbReference type="EMBL" id="QSKO01000001">
    <property type="protein sequence ID" value="RHE78437.1"/>
    <property type="molecule type" value="Genomic_DNA"/>
</dbReference>
<sequence>MIMHNSKRHAGIVCAEKIKICIKNNLTLYKRHDIFLKYVENKAEFHSHLSAYNAAQVDISQQADLQRSGNAQR</sequence>
<evidence type="ECO:0000313" key="3">
    <source>
        <dbReference type="Proteomes" id="UP000265828"/>
    </source>
</evidence>
<reference evidence="3 4" key="1">
    <citation type="submission" date="2018-08" db="EMBL/GenBank/DDBJ databases">
        <title>A genome reference for cultivated species of the human gut microbiota.</title>
        <authorList>
            <person name="Zou Y."/>
            <person name="Xue W."/>
            <person name="Luo G."/>
        </authorList>
    </citation>
    <scope>NUCLEOTIDE SEQUENCE [LARGE SCALE GENOMIC DNA]</scope>
    <source>
        <strain evidence="1 3">AF14-23</strain>
        <strain evidence="2 4">AM27-32LB</strain>
    </source>
</reference>
<dbReference type="EMBL" id="QRZI01000001">
    <property type="protein sequence ID" value="RGV66499.1"/>
    <property type="molecule type" value="Genomic_DNA"/>
</dbReference>
<name>A0A395XDV6_9FIRM</name>
<dbReference type="AlphaFoldDB" id="A0A395XDV6"/>
<dbReference type="Proteomes" id="UP000265828">
    <property type="component" value="Unassembled WGS sequence"/>
</dbReference>
<gene>
    <name evidence="2" type="ORF">DW723_00095</name>
    <name evidence="1" type="ORF">DWW07_02060</name>
</gene>
<dbReference type="Proteomes" id="UP000283928">
    <property type="component" value="Unassembled WGS sequence"/>
</dbReference>
<evidence type="ECO:0000313" key="2">
    <source>
        <dbReference type="EMBL" id="RHE78437.1"/>
    </source>
</evidence>